<evidence type="ECO:0000256" key="1">
    <source>
        <dbReference type="ARBA" id="ARBA00022741"/>
    </source>
</evidence>
<dbReference type="InterPro" id="IPR002197">
    <property type="entry name" value="HTH_Fis"/>
</dbReference>
<dbReference type="Pfam" id="PF02954">
    <property type="entry name" value="HTH_8"/>
    <property type="match status" value="1"/>
</dbReference>
<dbReference type="Pfam" id="PF14532">
    <property type="entry name" value="Sigma54_activ_2"/>
    <property type="match status" value="1"/>
</dbReference>
<name>A0ABS6SG64_9SPHN</name>
<keyword evidence="2" id="KW-0067">ATP-binding</keyword>
<protein>
    <submittedName>
        <fullName evidence="9">Sigma-54-dependent Fis family transcriptional regulator</fullName>
    </submittedName>
</protein>
<reference evidence="9 10" key="1">
    <citation type="submission" date="2021-04" db="EMBL/GenBank/DDBJ databases">
        <authorList>
            <person name="Pira H."/>
            <person name="Risdian C."/>
            <person name="Wink J."/>
        </authorList>
    </citation>
    <scope>NUCLEOTIDE SEQUENCE [LARGE SCALE GENOMIC DNA]</scope>
    <source>
        <strain evidence="9 10">WHA3</strain>
    </source>
</reference>
<dbReference type="InterPro" id="IPR002078">
    <property type="entry name" value="Sigma_54_int"/>
</dbReference>
<evidence type="ECO:0000256" key="4">
    <source>
        <dbReference type="ARBA" id="ARBA00023015"/>
    </source>
</evidence>
<evidence type="ECO:0000259" key="7">
    <source>
        <dbReference type="PROSITE" id="PS50045"/>
    </source>
</evidence>
<dbReference type="SMART" id="SM00448">
    <property type="entry name" value="REC"/>
    <property type="match status" value="1"/>
</dbReference>
<proteinExistence type="predicted"/>
<dbReference type="PROSITE" id="PS50110">
    <property type="entry name" value="RESPONSE_REGULATORY"/>
    <property type="match status" value="1"/>
</dbReference>
<dbReference type="Pfam" id="PF00072">
    <property type="entry name" value="Response_reg"/>
    <property type="match status" value="1"/>
</dbReference>
<dbReference type="InterPro" id="IPR058031">
    <property type="entry name" value="AAA_lid_NorR"/>
</dbReference>
<organism evidence="9 10">
    <name type="scientific">Pacificimonas pallii</name>
    <dbReference type="NCBI Taxonomy" id="2827236"/>
    <lineage>
        <taxon>Bacteria</taxon>
        <taxon>Pseudomonadati</taxon>
        <taxon>Pseudomonadota</taxon>
        <taxon>Alphaproteobacteria</taxon>
        <taxon>Sphingomonadales</taxon>
        <taxon>Sphingosinicellaceae</taxon>
        <taxon>Pacificimonas</taxon>
    </lineage>
</organism>
<keyword evidence="4" id="KW-0805">Transcription regulation</keyword>
<dbReference type="Pfam" id="PF25601">
    <property type="entry name" value="AAA_lid_14"/>
    <property type="match status" value="1"/>
</dbReference>
<dbReference type="PANTHER" id="PTHR32071">
    <property type="entry name" value="TRANSCRIPTIONAL REGULATORY PROTEIN"/>
    <property type="match status" value="1"/>
</dbReference>
<evidence type="ECO:0000313" key="9">
    <source>
        <dbReference type="EMBL" id="MBV7257413.1"/>
    </source>
</evidence>
<feature type="modified residue" description="4-aspartylphosphate" evidence="6">
    <location>
        <position position="61"/>
    </location>
</feature>
<feature type="domain" description="Sigma-54 factor interaction" evidence="7">
    <location>
        <begin position="153"/>
        <end position="347"/>
    </location>
</feature>
<evidence type="ECO:0000256" key="3">
    <source>
        <dbReference type="ARBA" id="ARBA00023012"/>
    </source>
</evidence>
<keyword evidence="1" id="KW-0547">Nucleotide-binding</keyword>
<dbReference type="SMART" id="SM00382">
    <property type="entry name" value="AAA"/>
    <property type="match status" value="1"/>
</dbReference>
<dbReference type="InterPro" id="IPR003593">
    <property type="entry name" value="AAA+_ATPase"/>
</dbReference>
<dbReference type="EMBL" id="JAGSPA010000003">
    <property type="protein sequence ID" value="MBV7257413.1"/>
    <property type="molecule type" value="Genomic_DNA"/>
</dbReference>
<keyword evidence="5" id="KW-0804">Transcription</keyword>
<keyword evidence="10" id="KW-1185">Reference proteome</keyword>
<evidence type="ECO:0000313" key="10">
    <source>
        <dbReference type="Proteomes" id="UP000722336"/>
    </source>
</evidence>
<evidence type="ECO:0000256" key="5">
    <source>
        <dbReference type="ARBA" id="ARBA00023163"/>
    </source>
</evidence>
<comment type="caution">
    <text evidence="9">The sequence shown here is derived from an EMBL/GenBank/DDBJ whole genome shotgun (WGS) entry which is preliminary data.</text>
</comment>
<evidence type="ECO:0000256" key="2">
    <source>
        <dbReference type="ARBA" id="ARBA00022840"/>
    </source>
</evidence>
<dbReference type="CDD" id="cd00009">
    <property type="entry name" value="AAA"/>
    <property type="match status" value="1"/>
</dbReference>
<dbReference type="Proteomes" id="UP000722336">
    <property type="component" value="Unassembled WGS sequence"/>
</dbReference>
<evidence type="ECO:0000256" key="6">
    <source>
        <dbReference type="PROSITE-ProRule" id="PRU00169"/>
    </source>
</evidence>
<keyword evidence="3" id="KW-0902">Two-component regulatory system</keyword>
<keyword evidence="6" id="KW-0597">Phosphoprotein</keyword>
<sequence length="421" mass="44835">MSTESDEPESSSVLFIDDDPDIVKAARLLLMREGIAVTGAASPDAAWPLLAGRSFDVILLDLNFARGQTSGAEGFAMLDRLLAADRNAIIVVVTGHSGINIAVQAMRAGASDFVIKPWNNERLVATVQRATDLRRAKTKAAPDIAANTEDRLLLGEDASIVRARDTIARVAPTGAAVLIQGPAGSGKSLAARALHHASALADQPLVTLAAGTPLSDADIIDAAARARGATLLIEDVGELGAALQPTLARALSDVRVIATSCEARAELKARLDKDLLYRLNTIEITLPPLGQRGGDALLLARHFLALFAGRYGKPAKALTYEAEEAIAADSWPDDVRGLRQAMERAVLLGTGEEHGVDDFGFAIDDDDHRPRAIAADLNLTRSEKVLVEAALKRHNFNVSRAAKDLGLTRAALYRRMAKYEL</sequence>
<feature type="domain" description="Response regulatory" evidence="8">
    <location>
        <begin position="12"/>
        <end position="131"/>
    </location>
</feature>
<gene>
    <name evidence="9" type="ORF">KCG44_11515</name>
</gene>
<accession>A0ABS6SG64</accession>
<evidence type="ECO:0000259" key="8">
    <source>
        <dbReference type="PROSITE" id="PS50110"/>
    </source>
</evidence>
<dbReference type="RefSeq" id="WP_218446224.1">
    <property type="nucleotide sequence ID" value="NZ_JAGSPA010000003.1"/>
</dbReference>
<dbReference type="InterPro" id="IPR001789">
    <property type="entry name" value="Sig_transdc_resp-reg_receiver"/>
</dbReference>
<dbReference type="PROSITE" id="PS50045">
    <property type="entry name" value="SIGMA54_INTERACT_4"/>
    <property type="match status" value="1"/>
</dbReference>